<dbReference type="PROSITE" id="PS51977">
    <property type="entry name" value="WGR"/>
    <property type="match status" value="1"/>
</dbReference>
<dbReference type="InterPro" id="IPR049809">
    <property type="entry name" value="YehF/YfeS-like_WGR"/>
</dbReference>
<dbReference type="InterPro" id="IPR036930">
    <property type="entry name" value="WGR_dom_sf"/>
</dbReference>
<accession>A0A2P8H6H6</accession>
<reference evidence="2 3" key="1">
    <citation type="submission" date="2018-03" db="EMBL/GenBank/DDBJ databases">
        <title>Genomic Encyclopedia of Type Strains, Phase III (KMG-III): the genomes of soil and plant-associated and newly described type strains.</title>
        <authorList>
            <person name="Whitman W."/>
        </authorList>
    </citation>
    <scope>NUCLEOTIDE SEQUENCE [LARGE SCALE GENOMIC DNA]</scope>
    <source>
        <strain evidence="2 3">CGMCC 1.12259</strain>
    </source>
</reference>
<dbReference type="PANTHER" id="PTHR30634:SF13">
    <property type="entry name" value="PROTEIN YEHF"/>
    <property type="match status" value="1"/>
</dbReference>
<dbReference type="Gene3D" id="2.20.140.10">
    <property type="entry name" value="WGR domain"/>
    <property type="match status" value="1"/>
</dbReference>
<protein>
    <submittedName>
        <fullName evidence="2">Putative DNA-binding WGR domain protein</fullName>
    </submittedName>
</protein>
<dbReference type="InterPro" id="IPR008893">
    <property type="entry name" value="WGR_domain"/>
</dbReference>
<gene>
    <name evidence="2" type="ORF">B0H99_10181</name>
</gene>
<evidence type="ECO:0000313" key="2">
    <source>
        <dbReference type="EMBL" id="PSL41837.1"/>
    </source>
</evidence>
<dbReference type="EMBL" id="PYAT01000001">
    <property type="protein sequence ID" value="PSL41837.1"/>
    <property type="molecule type" value="Genomic_DNA"/>
</dbReference>
<name>A0A2P8H6H6_9BACL</name>
<dbReference type="AlphaFoldDB" id="A0A2P8H6H6"/>
<dbReference type="Proteomes" id="UP000242682">
    <property type="component" value="Unassembled WGS sequence"/>
</dbReference>
<dbReference type="PANTHER" id="PTHR30634">
    <property type="entry name" value="OUTER MEMBRANE LOLAB LIPOPROTEIN INSERTION APPARATUS"/>
    <property type="match status" value="1"/>
</dbReference>
<organism evidence="2 3">
    <name type="scientific">Planomicrobium soli</name>
    <dbReference type="NCBI Taxonomy" id="1176648"/>
    <lineage>
        <taxon>Bacteria</taxon>
        <taxon>Bacillati</taxon>
        <taxon>Bacillota</taxon>
        <taxon>Bacilli</taxon>
        <taxon>Bacillales</taxon>
        <taxon>Caryophanaceae</taxon>
        <taxon>Planomicrobium</taxon>
    </lineage>
</organism>
<dbReference type="Pfam" id="PF05406">
    <property type="entry name" value="WGR"/>
    <property type="match status" value="1"/>
</dbReference>
<dbReference type="CDD" id="cd07996">
    <property type="entry name" value="WGR_MMR_like"/>
    <property type="match status" value="1"/>
</dbReference>
<proteinExistence type="predicted"/>
<sequence>MQAHLVYKSSYSNKFWKIAVAKTSYAVTYGRIGTVGTVRAKEFPSPEACKKEAHRLIQSKLKKGYRPAVTIQHEIEESTMTEPYFWQLVAFCKHYSEDPYKQKEWLVSHLSQRSVIDIISFDSFLNEHYSKSYSSNLWAAAYIAMGECSGEGFDSFRAWMLFSGKEVYYRAIEDPESLLPHLKKVKGQETILQVKTLIAAASTAYNVKTGHSYGEYRKLYAQLMAEDFSLPEIDMTWDEDRKNCFSNLFPGLWKAFSKNPL</sequence>
<keyword evidence="3" id="KW-1185">Reference proteome</keyword>
<feature type="domain" description="WGR" evidence="1">
    <location>
        <begin position="1"/>
        <end position="80"/>
    </location>
</feature>
<dbReference type="RefSeq" id="WP_181313530.1">
    <property type="nucleotide sequence ID" value="NZ_PYAT01000001.1"/>
</dbReference>
<dbReference type="GO" id="GO:0003677">
    <property type="term" value="F:DNA binding"/>
    <property type="evidence" value="ECO:0007669"/>
    <property type="project" value="UniProtKB-KW"/>
</dbReference>
<dbReference type="InterPro" id="IPR025334">
    <property type="entry name" value="DUF4240"/>
</dbReference>
<dbReference type="SUPFAM" id="SSF142921">
    <property type="entry name" value="WGR domain-like"/>
    <property type="match status" value="1"/>
</dbReference>
<dbReference type="Pfam" id="PF14024">
    <property type="entry name" value="DUF4240"/>
    <property type="match status" value="1"/>
</dbReference>
<evidence type="ECO:0000259" key="1">
    <source>
        <dbReference type="PROSITE" id="PS51977"/>
    </source>
</evidence>
<evidence type="ECO:0000313" key="3">
    <source>
        <dbReference type="Proteomes" id="UP000242682"/>
    </source>
</evidence>
<dbReference type="InterPro" id="IPR050458">
    <property type="entry name" value="LolB"/>
</dbReference>
<dbReference type="SMART" id="SM00773">
    <property type="entry name" value="WGR"/>
    <property type="match status" value="1"/>
</dbReference>
<keyword evidence="2" id="KW-0238">DNA-binding</keyword>
<comment type="caution">
    <text evidence="2">The sequence shown here is derived from an EMBL/GenBank/DDBJ whole genome shotgun (WGS) entry which is preliminary data.</text>
</comment>